<feature type="domain" description="DUF7168" evidence="2">
    <location>
        <begin position="50"/>
        <end position="189"/>
    </location>
</feature>
<proteinExistence type="predicted"/>
<dbReference type="AlphaFoldDB" id="A0A7W6C7N5"/>
<feature type="domain" description="DUF2786" evidence="1">
    <location>
        <begin position="6"/>
        <end position="43"/>
    </location>
</feature>
<organism evidence="3 4">
    <name type="scientific">Rhizobium skierniewicense</name>
    <dbReference type="NCBI Taxonomy" id="984260"/>
    <lineage>
        <taxon>Bacteria</taxon>
        <taxon>Pseudomonadati</taxon>
        <taxon>Pseudomonadota</taxon>
        <taxon>Alphaproteobacteria</taxon>
        <taxon>Hyphomicrobiales</taxon>
        <taxon>Rhizobiaceae</taxon>
        <taxon>Rhizobium/Agrobacterium group</taxon>
        <taxon>Rhizobium</taxon>
    </lineage>
</organism>
<reference evidence="3 4" key="1">
    <citation type="submission" date="2020-08" db="EMBL/GenBank/DDBJ databases">
        <title>Genomic Encyclopedia of Type Strains, Phase IV (KMG-IV): sequencing the most valuable type-strain genomes for metagenomic binning, comparative biology and taxonomic classification.</title>
        <authorList>
            <person name="Goeker M."/>
        </authorList>
    </citation>
    <scope>NUCLEOTIDE SEQUENCE [LARGE SCALE GENOMIC DNA]</scope>
    <source>
        <strain evidence="3 4">DSM 26438</strain>
    </source>
</reference>
<dbReference type="EMBL" id="JACIDV010000009">
    <property type="protein sequence ID" value="MBB3947245.1"/>
    <property type="molecule type" value="Genomic_DNA"/>
</dbReference>
<evidence type="ECO:0000259" key="2">
    <source>
        <dbReference type="Pfam" id="PF23771"/>
    </source>
</evidence>
<dbReference type="InterPro" id="IPR055592">
    <property type="entry name" value="DUF7168"/>
</dbReference>
<evidence type="ECO:0000313" key="3">
    <source>
        <dbReference type="EMBL" id="MBB3947245.1"/>
    </source>
</evidence>
<sequence length="229" mass="25110">MTNDSIKRRIKILRERTTSRGCTEAEAVEAAAKAAQLMRDHGIAVSDLVMTEATVATKTPVRSPKALLWNVVSSCTNCKAVVAENFNGGREVTFYGREPGPEIATYLFDVCENAIKHELAKFRSGDFYVRRRTAKTKRKAVEDFTFGLVQRLASRLRSLFAQTRSQTAMAEAEAYMDRLVPNTKTVNTKAHKARFDDAVNAGWKAGGNVNLSHGVDGSDRGPRLIGGAA</sequence>
<evidence type="ECO:0000313" key="4">
    <source>
        <dbReference type="Proteomes" id="UP000565286"/>
    </source>
</evidence>
<dbReference type="Pfam" id="PF10979">
    <property type="entry name" value="DUF2786"/>
    <property type="match status" value="1"/>
</dbReference>
<dbReference type="Proteomes" id="UP000565286">
    <property type="component" value="Unassembled WGS sequence"/>
</dbReference>
<comment type="caution">
    <text evidence="3">The sequence shown here is derived from an EMBL/GenBank/DDBJ whole genome shotgun (WGS) entry which is preliminary data.</text>
</comment>
<dbReference type="InterPro" id="IPR024498">
    <property type="entry name" value="DUF2786"/>
</dbReference>
<evidence type="ECO:0000259" key="1">
    <source>
        <dbReference type="Pfam" id="PF10979"/>
    </source>
</evidence>
<protein>
    <recommendedName>
        <fullName evidence="5">DUF2786 domain-containing protein</fullName>
    </recommendedName>
</protein>
<evidence type="ECO:0008006" key="5">
    <source>
        <dbReference type="Google" id="ProtNLM"/>
    </source>
</evidence>
<gene>
    <name evidence="3" type="ORF">GGQ73_003211</name>
</gene>
<dbReference type="Pfam" id="PF23771">
    <property type="entry name" value="DUF7168"/>
    <property type="match status" value="1"/>
</dbReference>
<dbReference type="RefSeq" id="WP_183897100.1">
    <property type="nucleotide sequence ID" value="NZ_JACIDV010000009.1"/>
</dbReference>
<name>A0A7W6C7N5_9HYPH</name>
<keyword evidence="4" id="KW-1185">Reference proteome</keyword>
<accession>A0A7W6C7N5</accession>